<dbReference type="GeneID" id="95581727"/>
<dbReference type="AlphaFoldDB" id="A0A430B6H0"/>
<dbReference type="RefSeq" id="WP_126792734.1">
    <property type="nucleotide sequence ID" value="NZ_CP060720.1"/>
</dbReference>
<dbReference type="EMBL" id="NGKB01000004">
    <property type="protein sequence ID" value="RSU15867.1"/>
    <property type="molecule type" value="Genomic_DNA"/>
</dbReference>
<keyword evidence="2" id="KW-1185">Reference proteome</keyword>
<name>A0A430B6H0_9ENTE</name>
<organism evidence="1 2">
    <name type="scientific">Vagococcus carniphilus</name>
    <dbReference type="NCBI Taxonomy" id="218144"/>
    <lineage>
        <taxon>Bacteria</taxon>
        <taxon>Bacillati</taxon>
        <taxon>Bacillota</taxon>
        <taxon>Bacilli</taxon>
        <taxon>Lactobacillales</taxon>
        <taxon>Enterococcaceae</taxon>
        <taxon>Vagococcus</taxon>
    </lineage>
</organism>
<proteinExistence type="predicted"/>
<gene>
    <name evidence="1" type="ORF">CBF28_05380</name>
</gene>
<reference evidence="1 2" key="1">
    <citation type="submission" date="2017-05" db="EMBL/GenBank/DDBJ databases">
        <title>Vagococcus spp. assemblies.</title>
        <authorList>
            <person name="Gulvik C.A."/>
        </authorList>
    </citation>
    <scope>NUCLEOTIDE SEQUENCE [LARGE SCALE GENOMIC DNA]</scope>
    <source>
        <strain evidence="1 2">SS1714</strain>
    </source>
</reference>
<evidence type="ECO:0000313" key="1">
    <source>
        <dbReference type="EMBL" id="RSU15867.1"/>
    </source>
</evidence>
<sequence>MNLQTHILFLEKTTSITVDEFPLTIEIIKTNTVPKSLKQNGLYLLVNEKQILFIGDKKELHSLKKVTFDEIIEINSQEDIEWRYLERQLINQAIEEGLSLEVHDTQAVPENIQHQLKDIIDPLLFILEKMGIPFKKAQKKKAKPAKARHKWTKEVSEKEFFINTRDSIATVMWIKRNQMLIKKGATMMKEAPLNKDGSVGFAAKMGDKIRLDHQSQFKNFVTTEDIILKSVNEVGLFLYFAGTNSWLEMLDSDGKTLNEWTVVE</sequence>
<comment type="caution">
    <text evidence="1">The sequence shown here is derived from an EMBL/GenBank/DDBJ whole genome shotgun (WGS) entry which is preliminary data.</text>
</comment>
<accession>A0A430B6H0</accession>
<dbReference type="OrthoDB" id="3238747at2"/>
<protein>
    <submittedName>
        <fullName evidence="1">Uncharacterized protein</fullName>
    </submittedName>
</protein>
<evidence type="ECO:0000313" key="2">
    <source>
        <dbReference type="Proteomes" id="UP000288028"/>
    </source>
</evidence>
<dbReference type="Proteomes" id="UP000288028">
    <property type="component" value="Unassembled WGS sequence"/>
</dbReference>